<dbReference type="InterPro" id="IPR006650">
    <property type="entry name" value="A/AMP_deam_AS"/>
</dbReference>
<keyword evidence="7 11" id="KW-0732">Signal</keyword>
<reference evidence="14 15" key="1">
    <citation type="submission" date="2016-10" db="EMBL/GenBank/DDBJ databases">
        <authorList>
            <person name="de Groot N.N."/>
        </authorList>
    </citation>
    <scope>NUCLEOTIDE SEQUENCE [LARGE SCALE GENOMIC DNA]</scope>
    <source>
        <strain evidence="14 15">DSM 25186</strain>
    </source>
</reference>
<dbReference type="InterPro" id="IPR001365">
    <property type="entry name" value="A_deaminase_dom"/>
</dbReference>
<dbReference type="EMBL" id="FNFO01000004">
    <property type="protein sequence ID" value="SDK99202.1"/>
    <property type="molecule type" value="Genomic_DNA"/>
</dbReference>
<sequence length="527" mass="60849">MNVRFPGSCLVLVLLFQACAPRVTTVAPTDAPREAAPMPYADRAAYLEARQALLREDSLMRFDADVVLSPQEEAVNRKLVALRDSMIEGYKALGFFPPAHPFYKSKSHIEATPLFQLFRHLPKGGLLHLHGSAAFDFHWLIERLVTQPNSYVFWQDDTAEHLRGEMYYFREGTQPDGFYPAHELAQQDASFREDLYELLVLDPAEIMQDTLDIWDEFDRIFQRLGGFTAYQPNFVAYHRVMFDSLLADGIQHVELRAFPEGLYDLDHPRQSGYYTADSSILYLAQLEREVQRQHPEFSLMLIYTNVRFLPVDVTFQILEQAYRVRRKYPDFVRGFDLVANEDAGHETLFFLDNWLKMDSLAQVYGVDMPLYLHDGETDWASLLNLYDAVLLNSRRIGHGFNLNHFPSLQERIKQQDICVEVSPLSNQMLDYVGDLRVHPASYLLRRGVQIALSSDDPAIFGYSGLSYDFWSAFLAWQLDLRALKKLTQNSLLYSSLPDERKQAALARWEAAWNNFIQEAELFLNQTP</sequence>
<dbReference type="AlphaFoldDB" id="A0A1G9GF41"/>
<dbReference type="GO" id="GO:0005615">
    <property type="term" value="C:extracellular space"/>
    <property type="evidence" value="ECO:0007669"/>
    <property type="project" value="InterPro"/>
</dbReference>
<keyword evidence="9" id="KW-0862">Zinc</keyword>
<dbReference type="GO" id="GO:0009168">
    <property type="term" value="P:purine ribonucleoside monophosphate biosynthetic process"/>
    <property type="evidence" value="ECO:0007669"/>
    <property type="project" value="InterPro"/>
</dbReference>
<gene>
    <name evidence="14" type="ORF">SAMN05421823_10487</name>
</gene>
<evidence type="ECO:0000256" key="11">
    <source>
        <dbReference type="SAM" id="SignalP"/>
    </source>
</evidence>
<dbReference type="Gene3D" id="3.20.20.140">
    <property type="entry name" value="Metal-dependent hydrolases"/>
    <property type="match status" value="1"/>
</dbReference>
<dbReference type="GO" id="GO:0046872">
    <property type="term" value="F:metal ion binding"/>
    <property type="evidence" value="ECO:0007669"/>
    <property type="project" value="UniProtKB-KW"/>
</dbReference>
<dbReference type="GO" id="GO:0046103">
    <property type="term" value="P:inosine biosynthetic process"/>
    <property type="evidence" value="ECO:0007669"/>
    <property type="project" value="TreeGrafter"/>
</dbReference>
<comment type="similarity">
    <text evidence="3">Belongs to the metallo-dependent hydrolases superfamily. Adenosine and AMP deaminases family. ADGF subfamily.</text>
</comment>
<keyword evidence="15" id="KW-1185">Reference proteome</keyword>
<dbReference type="GO" id="GO:0006154">
    <property type="term" value="P:adenosine catabolic process"/>
    <property type="evidence" value="ECO:0007669"/>
    <property type="project" value="InterPro"/>
</dbReference>
<keyword evidence="5" id="KW-0964">Secreted</keyword>
<evidence type="ECO:0000256" key="6">
    <source>
        <dbReference type="ARBA" id="ARBA00022723"/>
    </source>
</evidence>
<dbReference type="STRING" id="1075417.SAMN05421823_10487"/>
<dbReference type="InterPro" id="IPR032466">
    <property type="entry name" value="Metal_Hydrolase"/>
</dbReference>
<name>A0A1G9GF41_9BACT</name>
<organism evidence="14 15">
    <name type="scientific">Catalinimonas alkaloidigena</name>
    <dbReference type="NCBI Taxonomy" id="1075417"/>
    <lineage>
        <taxon>Bacteria</taxon>
        <taxon>Pseudomonadati</taxon>
        <taxon>Bacteroidota</taxon>
        <taxon>Cytophagia</taxon>
        <taxon>Cytophagales</taxon>
        <taxon>Catalimonadaceae</taxon>
        <taxon>Catalinimonas</taxon>
    </lineage>
</organism>
<evidence type="ECO:0000259" key="13">
    <source>
        <dbReference type="Pfam" id="PF08451"/>
    </source>
</evidence>
<dbReference type="SUPFAM" id="SSF51556">
    <property type="entry name" value="Metallo-dependent hydrolases"/>
    <property type="match status" value="1"/>
</dbReference>
<feature type="signal peptide" evidence="11">
    <location>
        <begin position="1"/>
        <end position="20"/>
    </location>
</feature>
<evidence type="ECO:0000256" key="7">
    <source>
        <dbReference type="ARBA" id="ARBA00022729"/>
    </source>
</evidence>
<evidence type="ECO:0000256" key="1">
    <source>
        <dbReference type="ARBA" id="ARBA00001947"/>
    </source>
</evidence>
<dbReference type="InterPro" id="IPR006330">
    <property type="entry name" value="Ado/ade_deaminase"/>
</dbReference>
<evidence type="ECO:0000256" key="5">
    <source>
        <dbReference type="ARBA" id="ARBA00022525"/>
    </source>
</evidence>
<dbReference type="RefSeq" id="WP_089681892.1">
    <property type="nucleotide sequence ID" value="NZ_FNFO01000004.1"/>
</dbReference>
<dbReference type="Proteomes" id="UP000198510">
    <property type="component" value="Unassembled WGS sequence"/>
</dbReference>
<dbReference type="Pfam" id="PF08451">
    <property type="entry name" value="A_deaminase_N"/>
    <property type="match status" value="1"/>
</dbReference>
<dbReference type="InterPro" id="IPR013659">
    <property type="entry name" value="A_deaminase_N"/>
</dbReference>
<dbReference type="FunFam" id="3.20.20.140:FF:000017">
    <property type="entry name" value="Adenosine deaminase 2"/>
    <property type="match status" value="1"/>
</dbReference>
<keyword evidence="8" id="KW-0378">Hydrolase</keyword>
<dbReference type="PROSITE" id="PS51257">
    <property type="entry name" value="PROKAR_LIPOPROTEIN"/>
    <property type="match status" value="1"/>
</dbReference>
<dbReference type="InterPro" id="IPR006331">
    <property type="entry name" value="ADGF"/>
</dbReference>
<proteinExistence type="inferred from homology"/>
<evidence type="ECO:0000256" key="2">
    <source>
        <dbReference type="ARBA" id="ARBA00004613"/>
    </source>
</evidence>
<comment type="catalytic activity">
    <reaction evidence="10">
        <text>adenosine + H2O + H(+) = inosine + NH4(+)</text>
        <dbReference type="Rhea" id="RHEA:24408"/>
        <dbReference type="ChEBI" id="CHEBI:15377"/>
        <dbReference type="ChEBI" id="CHEBI:15378"/>
        <dbReference type="ChEBI" id="CHEBI:16335"/>
        <dbReference type="ChEBI" id="CHEBI:17596"/>
        <dbReference type="ChEBI" id="CHEBI:28938"/>
        <dbReference type="EC" id="3.5.4.4"/>
    </reaction>
</comment>
<protein>
    <recommendedName>
        <fullName evidence="4">adenosine deaminase</fullName>
        <ecNumber evidence="4">3.5.4.4</ecNumber>
    </recommendedName>
</protein>
<dbReference type="NCBIfam" id="TIGR01431">
    <property type="entry name" value="adm_rel"/>
    <property type="match status" value="1"/>
</dbReference>
<dbReference type="EC" id="3.5.4.4" evidence="4"/>
<evidence type="ECO:0000259" key="12">
    <source>
        <dbReference type="Pfam" id="PF00962"/>
    </source>
</evidence>
<evidence type="ECO:0000313" key="14">
    <source>
        <dbReference type="EMBL" id="SDK99202.1"/>
    </source>
</evidence>
<dbReference type="Pfam" id="PF00962">
    <property type="entry name" value="A_deaminase"/>
    <property type="match status" value="1"/>
</dbReference>
<dbReference type="PANTHER" id="PTHR11409">
    <property type="entry name" value="ADENOSINE DEAMINASE"/>
    <property type="match status" value="1"/>
</dbReference>
<keyword evidence="6" id="KW-0479">Metal-binding</keyword>
<evidence type="ECO:0000256" key="9">
    <source>
        <dbReference type="ARBA" id="ARBA00022833"/>
    </source>
</evidence>
<dbReference type="OrthoDB" id="9779574at2"/>
<accession>A0A1G9GF41</accession>
<evidence type="ECO:0000256" key="10">
    <source>
        <dbReference type="ARBA" id="ARBA00047764"/>
    </source>
</evidence>
<evidence type="ECO:0000256" key="3">
    <source>
        <dbReference type="ARBA" id="ARBA00006083"/>
    </source>
</evidence>
<feature type="domain" description="Adenosine deaminase" evidence="12">
    <location>
        <begin position="242"/>
        <end position="505"/>
    </location>
</feature>
<comment type="subcellular location">
    <subcellularLocation>
        <location evidence="2">Secreted</location>
    </subcellularLocation>
</comment>
<dbReference type="PANTHER" id="PTHR11409:SF39">
    <property type="entry name" value="ADENOSINE DEAMINASE 2"/>
    <property type="match status" value="1"/>
</dbReference>
<evidence type="ECO:0000256" key="4">
    <source>
        <dbReference type="ARBA" id="ARBA00012784"/>
    </source>
</evidence>
<evidence type="ECO:0000256" key="8">
    <source>
        <dbReference type="ARBA" id="ARBA00022801"/>
    </source>
</evidence>
<dbReference type="PROSITE" id="PS00485">
    <property type="entry name" value="A_DEAMINASE"/>
    <property type="match status" value="1"/>
</dbReference>
<dbReference type="GO" id="GO:0004000">
    <property type="term" value="F:adenosine deaminase activity"/>
    <property type="evidence" value="ECO:0007669"/>
    <property type="project" value="InterPro"/>
</dbReference>
<comment type="cofactor">
    <cofactor evidence="1">
        <name>Zn(2+)</name>
        <dbReference type="ChEBI" id="CHEBI:29105"/>
    </cofactor>
</comment>
<feature type="chain" id="PRO_5011501218" description="adenosine deaminase" evidence="11">
    <location>
        <begin position="21"/>
        <end position="527"/>
    </location>
</feature>
<evidence type="ECO:0000313" key="15">
    <source>
        <dbReference type="Proteomes" id="UP000198510"/>
    </source>
</evidence>
<feature type="domain" description="Adenosine/AMP deaminase N-terminal" evidence="13">
    <location>
        <begin position="44"/>
        <end position="117"/>
    </location>
</feature>